<feature type="binding site" evidence="18">
    <location>
        <position position="146"/>
    </location>
    <ligand>
        <name>(6S)-NADPHX</name>
        <dbReference type="ChEBI" id="CHEBI:64076"/>
    </ligand>
</feature>
<comment type="catalytic activity">
    <reaction evidence="2 18 19">
        <text>(6R)-NADPHX = (6S)-NADPHX</text>
        <dbReference type="Rhea" id="RHEA:32227"/>
        <dbReference type="ChEBI" id="CHEBI:64076"/>
        <dbReference type="ChEBI" id="CHEBI:64077"/>
        <dbReference type="EC" id="5.1.99.6"/>
    </reaction>
</comment>
<feature type="binding site" evidence="18">
    <location>
        <position position="113"/>
    </location>
    <ligand>
        <name>K(+)</name>
        <dbReference type="ChEBI" id="CHEBI:29103"/>
    </ligand>
</feature>
<feature type="binding site" evidence="18">
    <location>
        <position position="57"/>
    </location>
    <ligand>
        <name>K(+)</name>
        <dbReference type="ChEBI" id="CHEBI:29103"/>
    </ligand>
</feature>
<evidence type="ECO:0000256" key="2">
    <source>
        <dbReference type="ARBA" id="ARBA00000909"/>
    </source>
</evidence>
<gene>
    <name evidence="17" type="primary">nnrD</name>
    <name evidence="18" type="synonym">nnrE</name>
    <name evidence="22" type="ordered locus">Saut_0196</name>
</gene>
<dbReference type="NCBIfam" id="TIGR00196">
    <property type="entry name" value="yjeF_cterm"/>
    <property type="match status" value="1"/>
</dbReference>
<keyword evidence="11 18" id="KW-0413">Isomerase</keyword>
<feature type="domain" description="YjeF N-terminal" evidence="21">
    <location>
        <begin position="8"/>
        <end position="202"/>
    </location>
</feature>
<dbReference type="Pfam" id="PF01256">
    <property type="entry name" value="Carb_kinase"/>
    <property type="match status" value="1"/>
</dbReference>
<dbReference type="InterPro" id="IPR000631">
    <property type="entry name" value="CARKD"/>
</dbReference>
<keyword evidence="13" id="KW-0511">Multifunctional enzyme</keyword>
<dbReference type="AlphaFoldDB" id="E0UTL4"/>
<evidence type="ECO:0000256" key="7">
    <source>
        <dbReference type="ARBA" id="ARBA00022840"/>
    </source>
</evidence>
<dbReference type="HAMAP" id="MF_01966">
    <property type="entry name" value="NADHX_epimerase"/>
    <property type="match status" value="1"/>
</dbReference>
<dbReference type="SUPFAM" id="SSF53613">
    <property type="entry name" value="Ribokinase-like"/>
    <property type="match status" value="1"/>
</dbReference>
<dbReference type="PANTHER" id="PTHR12592:SF0">
    <property type="entry name" value="ATP-DEPENDENT (S)-NAD(P)H-HYDRATE DEHYDRATASE"/>
    <property type="match status" value="1"/>
</dbReference>
<dbReference type="GO" id="GO:0046872">
    <property type="term" value="F:metal ion binding"/>
    <property type="evidence" value="ECO:0007669"/>
    <property type="project" value="UniProtKB-UniRule"/>
</dbReference>
<comment type="caution">
    <text evidence="17">Lacks conserved residue(s) required for the propagation of feature annotation.</text>
</comment>
<comment type="function">
    <text evidence="17">Catalyzes the dehydration of the S-form of NAD(P)HX at the expense of ADP, which is converted to AMP. Together with NAD(P)HX epimerase, which catalyzes the epimerization of the S- and R-forms, the enzyme allows the repair of both epimers of NAD(P)HX, a damaged form of NAD(P)H that is a result of enzymatic or heat-dependent hydration.</text>
</comment>
<dbReference type="PROSITE" id="PS51383">
    <property type="entry name" value="YJEF_C_3"/>
    <property type="match status" value="1"/>
</dbReference>
<sequence>MQKLFEEVGSLDARCYEEFFLSEDILMEHAAQGMASYIKNNFSNNEKIIIAVGSGNNGADGIALARLLHGDYNVSLFFVKEPKSHMALLQEKRAQAINVPIIPKLQECNIFVDAIVGTGFDGEFNEKITTVLEKMNTLEAFKIACDVPSGLKKSGECAQTTFHADTTLTMGALKKSLFLDEAKDYIGKIEVLDLGISRKLYETQTNWHLLDLDDLQLPLRAQQNSYKGSFGHLAVLCGEKPGACVMSALAGLRFGAGLVTLVGYENHQMLNIPHSLMYAHALPSNTTAIACGMGLGVEFSDNELRNFLDNDLALIIDADLFSMEVILELLERKNIVLTPHPKEFVSLLKITELADISVEELQKKRFFYVELFCKAYPNTTLLLKGANVIIGSDNDFFINPHGSSKLAKGGSGDVLSGLIGSLLAQGKSPLDATIHGSLAHTKLAQNYTGADFSLTPEDLIQGIGNL</sequence>
<dbReference type="GO" id="GO:0046496">
    <property type="term" value="P:nicotinamide nucleotide metabolic process"/>
    <property type="evidence" value="ECO:0007669"/>
    <property type="project" value="UniProtKB-UniRule"/>
</dbReference>
<comment type="function">
    <text evidence="14 19">Bifunctional enzyme that catalyzes the epimerization of the S- and R-forms of NAD(P)HX and the dehydration of the S-form of NAD(P)HX at the expense of ADP, which is converted to AMP. This allows the repair of both epimers of NAD(P)HX, a damaged form of NAD(P)H that is a result of enzymatic or heat-dependent hydration.</text>
</comment>
<accession>E0UTL4</accession>
<evidence type="ECO:0000256" key="3">
    <source>
        <dbReference type="ARBA" id="ARBA00006001"/>
    </source>
</evidence>
<dbReference type="SUPFAM" id="SSF64153">
    <property type="entry name" value="YjeF N-terminal domain-like"/>
    <property type="match status" value="1"/>
</dbReference>
<keyword evidence="9 18" id="KW-0630">Potassium</keyword>
<dbReference type="InterPro" id="IPR036652">
    <property type="entry name" value="YjeF_N_dom_sf"/>
</dbReference>
<proteinExistence type="inferred from homology"/>
<feature type="binding site" evidence="17">
    <location>
        <position position="413"/>
    </location>
    <ligand>
        <name>(6S)-NADPHX</name>
        <dbReference type="ChEBI" id="CHEBI:64076"/>
    </ligand>
</feature>
<evidence type="ECO:0000256" key="13">
    <source>
        <dbReference type="ARBA" id="ARBA00023268"/>
    </source>
</evidence>
<dbReference type="Gene3D" id="3.40.1190.20">
    <property type="match status" value="1"/>
</dbReference>
<evidence type="ECO:0000256" key="11">
    <source>
        <dbReference type="ARBA" id="ARBA00023235"/>
    </source>
</evidence>
<dbReference type="HAMAP" id="MF_01965">
    <property type="entry name" value="NADHX_dehydratase"/>
    <property type="match status" value="1"/>
</dbReference>
<dbReference type="RefSeq" id="WP_013326001.1">
    <property type="nucleotide sequence ID" value="NC_014506.1"/>
</dbReference>
<evidence type="ECO:0000256" key="5">
    <source>
        <dbReference type="ARBA" id="ARBA00022723"/>
    </source>
</evidence>
<dbReference type="InterPro" id="IPR004443">
    <property type="entry name" value="YjeF_N_dom"/>
</dbReference>
<keyword evidence="8 17" id="KW-0521">NADP</keyword>
<feature type="binding site" evidence="18">
    <location>
        <begin position="56"/>
        <end position="60"/>
    </location>
    <ligand>
        <name>(6S)-NADPHX</name>
        <dbReference type="ChEBI" id="CHEBI:64076"/>
    </ligand>
</feature>
<comment type="catalytic activity">
    <reaction evidence="15 17 19">
        <text>(6S)-NADHX + ADP = AMP + phosphate + NADH + H(+)</text>
        <dbReference type="Rhea" id="RHEA:32223"/>
        <dbReference type="ChEBI" id="CHEBI:15378"/>
        <dbReference type="ChEBI" id="CHEBI:43474"/>
        <dbReference type="ChEBI" id="CHEBI:57945"/>
        <dbReference type="ChEBI" id="CHEBI:64074"/>
        <dbReference type="ChEBI" id="CHEBI:456215"/>
        <dbReference type="ChEBI" id="CHEBI:456216"/>
        <dbReference type="EC" id="4.2.1.136"/>
    </reaction>
</comment>
<evidence type="ECO:0000256" key="14">
    <source>
        <dbReference type="ARBA" id="ARBA00025153"/>
    </source>
</evidence>
<dbReference type="eggNOG" id="COG0063">
    <property type="taxonomic scope" value="Bacteria"/>
</dbReference>
<dbReference type="GO" id="GO:0052856">
    <property type="term" value="F:NAD(P)HX epimerase activity"/>
    <property type="evidence" value="ECO:0007669"/>
    <property type="project" value="UniProtKB-UniRule"/>
</dbReference>
<keyword evidence="6 17" id="KW-0547">Nucleotide-binding</keyword>
<dbReference type="GO" id="GO:0110051">
    <property type="term" value="P:metabolite repair"/>
    <property type="evidence" value="ECO:0007669"/>
    <property type="project" value="TreeGrafter"/>
</dbReference>
<comment type="similarity">
    <text evidence="3 19">In the N-terminal section; belongs to the NnrE/AIBP family.</text>
</comment>
<evidence type="ECO:0000256" key="18">
    <source>
        <dbReference type="HAMAP-Rule" id="MF_01966"/>
    </source>
</evidence>
<name>E0UTL4_SULAO</name>
<dbReference type="EC" id="5.1.99.6" evidence="19"/>
<feature type="binding site" evidence="17">
    <location>
        <position position="243"/>
    </location>
    <ligand>
        <name>(6S)-NADPHX</name>
        <dbReference type="ChEBI" id="CHEBI:64076"/>
    </ligand>
</feature>
<feature type="domain" description="YjeF C-terminal" evidence="20">
    <location>
        <begin position="210"/>
        <end position="466"/>
    </location>
</feature>
<comment type="cofactor">
    <cofactor evidence="17">
        <name>Mg(2+)</name>
        <dbReference type="ChEBI" id="CHEBI:18420"/>
    </cofactor>
</comment>
<keyword evidence="10 17" id="KW-0520">NAD</keyword>
<dbReference type="PROSITE" id="PS01050">
    <property type="entry name" value="YJEF_C_2"/>
    <property type="match status" value="1"/>
</dbReference>
<feature type="binding site" evidence="18">
    <location>
        <position position="149"/>
    </location>
    <ligand>
        <name>K(+)</name>
        <dbReference type="ChEBI" id="CHEBI:29103"/>
    </ligand>
</feature>
<dbReference type="NCBIfam" id="TIGR00197">
    <property type="entry name" value="yjeF_nterm"/>
    <property type="match status" value="1"/>
</dbReference>
<evidence type="ECO:0000256" key="15">
    <source>
        <dbReference type="ARBA" id="ARBA00048238"/>
    </source>
</evidence>
<comment type="cofactor">
    <cofactor evidence="18 19">
        <name>K(+)</name>
        <dbReference type="ChEBI" id="CHEBI:29103"/>
    </cofactor>
    <text evidence="18 19">Binds 1 potassium ion per subunit.</text>
</comment>
<evidence type="ECO:0000256" key="10">
    <source>
        <dbReference type="ARBA" id="ARBA00023027"/>
    </source>
</evidence>
<feature type="binding site" evidence="17">
    <location>
        <position position="340"/>
    </location>
    <ligand>
        <name>(6S)-NADPHX</name>
        <dbReference type="ChEBI" id="CHEBI:64076"/>
    </ligand>
</feature>
<feature type="binding site" evidence="17">
    <location>
        <position position="294"/>
    </location>
    <ligand>
        <name>(6S)-NADPHX</name>
        <dbReference type="ChEBI" id="CHEBI:64076"/>
    </ligand>
</feature>
<keyword evidence="7 17" id="KW-0067">ATP-binding</keyword>
<dbReference type="EC" id="4.2.1.136" evidence="19"/>
<comment type="catalytic activity">
    <reaction evidence="16 17 19">
        <text>(6S)-NADPHX + ADP = AMP + phosphate + NADPH + H(+)</text>
        <dbReference type="Rhea" id="RHEA:32235"/>
        <dbReference type="ChEBI" id="CHEBI:15378"/>
        <dbReference type="ChEBI" id="CHEBI:43474"/>
        <dbReference type="ChEBI" id="CHEBI:57783"/>
        <dbReference type="ChEBI" id="CHEBI:64076"/>
        <dbReference type="ChEBI" id="CHEBI:456215"/>
        <dbReference type="ChEBI" id="CHEBI:456216"/>
        <dbReference type="EC" id="4.2.1.136"/>
    </reaction>
</comment>
<dbReference type="GO" id="GO:0005524">
    <property type="term" value="F:ATP binding"/>
    <property type="evidence" value="ECO:0007669"/>
    <property type="project" value="UniProtKB-UniRule"/>
</dbReference>
<dbReference type="OrthoDB" id="9806925at2"/>
<evidence type="ECO:0000256" key="12">
    <source>
        <dbReference type="ARBA" id="ARBA00023239"/>
    </source>
</evidence>
<dbReference type="InterPro" id="IPR030677">
    <property type="entry name" value="Nnr"/>
</dbReference>
<dbReference type="HOGENOM" id="CLU_024853_4_2_7"/>
<evidence type="ECO:0000313" key="22">
    <source>
        <dbReference type="EMBL" id="ADN08245.1"/>
    </source>
</evidence>
<evidence type="ECO:0000259" key="20">
    <source>
        <dbReference type="PROSITE" id="PS51383"/>
    </source>
</evidence>
<comment type="function">
    <text evidence="18">Catalyzes the epimerization of the S- and R-forms of NAD(P)HX, a damaged form of NAD(P)H that is a result of enzymatic or heat-dependent hydration. This is a prerequisite for the S-specific NAD(P)H-hydrate dehydratase to allow the repair of both epimers of NAD(P)HX.</text>
</comment>
<evidence type="ECO:0000256" key="4">
    <source>
        <dbReference type="ARBA" id="ARBA00009524"/>
    </source>
</evidence>
<comment type="subunit">
    <text evidence="17">Homotetramer.</text>
</comment>
<feature type="binding site" evidence="17">
    <location>
        <position position="412"/>
    </location>
    <ligand>
        <name>AMP</name>
        <dbReference type="ChEBI" id="CHEBI:456215"/>
    </ligand>
</feature>
<keyword evidence="22" id="KW-0808">Transferase</keyword>
<evidence type="ECO:0000313" key="23">
    <source>
        <dbReference type="Proteomes" id="UP000007803"/>
    </source>
</evidence>
<evidence type="ECO:0000256" key="6">
    <source>
        <dbReference type="ARBA" id="ARBA00022741"/>
    </source>
</evidence>
<dbReference type="KEGG" id="sua:Saut_0196"/>
<evidence type="ECO:0000256" key="1">
    <source>
        <dbReference type="ARBA" id="ARBA00000013"/>
    </source>
</evidence>
<evidence type="ECO:0000256" key="16">
    <source>
        <dbReference type="ARBA" id="ARBA00049209"/>
    </source>
</evidence>
<comment type="similarity">
    <text evidence="18">Belongs to the NnrE/AIBP family.</text>
</comment>
<evidence type="ECO:0000256" key="9">
    <source>
        <dbReference type="ARBA" id="ARBA00022958"/>
    </source>
</evidence>
<protein>
    <recommendedName>
        <fullName evidence="19">Bifunctional NAD(P)H-hydrate repair enzyme</fullName>
    </recommendedName>
    <alternativeName>
        <fullName evidence="19">Nicotinamide nucleotide repair protein</fullName>
    </alternativeName>
    <domain>
        <recommendedName>
            <fullName evidence="19">ADP-dependent (S)-NAD(P)H-hydrate dehydratase</fullName>
            <ecNumber evidence="19">4.2.1.136</ecNumber>
        </recommendedName>
        <alternativeName>
            <fullName evidence="19">ADP-dependent NAD(P)HX dehydratase</fullName>
        </alternativeName>
    </domain>
    <domain>
        <recommendedName>
            <fullName evidence="19">NAD(P)H-hydrate epimerase</fullName>
            <ecNumber evidence="19">5.1.99.6</ecNumber>
        </recommendedName>
    </domain>
</protein>
<dbReference type="eggNOG" id="COG0062">
    <property type="taxonomic scope" value="Bacteria"/>
</dbReference>
<evidence type="ECO:0000259" key="21">
    <source>
        <dbReference type="PROSITE" id="PS51385"/>
    </source>
</evidence>
<evidence type="ECO:0000256" key="19">
    <source>
        <dbReference type="PIRNR" id="PIRNR017184"/>
    </source>
</evidence>
<dbReference type="PANTHER" id="PTHR12592">
    <property type="entry name" value="ATP-DEPENDENT (S)-NAD(P)H-HYDRATE DEHYDRATASE FAMILY MEMBER"/>
    <property type="match status" value="1"/>
</dbReference>
<organism evidence="22 23">
    <name type="scientific">Sulfurimonas autotrophica (strain ATCC BAA-671 / DSM 16294 / JCM 11897 / OK10)</name>
    <dbReference type="NCBI Taxonomy" id="563040"/>
    <lineage>
        <taxon>Bacteria</taxon>
        <taxon>Pseudomonadati</taxon>
        <taxon>Campylobacterota</taxon>
        <taxon>Epsilonproteobacteria</taxon>
        <taxon>Campylobacterales</taxon>
        <taxon>Sulfurimonadaceae</taxon>
        <taxon>Sulfurimonas</taxon>
    </lineage>
</organism>
<dbReference type="CDD" id="cd01171">
    <property type="entry name" value="YXKO-related"/>
    <property type="match status" value="1"/>
</dbReference>
<keyword evidence="23" id="KW-1185">Reference proteome</keyword>
<comment type="similarity">
    <text evidence="4 19">In the C-terminal section; belongs to the NnrD/CARKD family.</text>
</comment>
<keyword evidence="12 17" id="KW-0456">Lyase</keyword>
<dbReference type="PIRSF" id="PIRSF017184">
    <property type="entry name" value="Nnr"/>
    <property type="match status" value="1"/>
</dbReference>
<dbReference type="PROSITE" id="PS51385">
    <property type="entry name" value="YJEF_N"/>
    <property type="match status" value="1"/>
</dbReference>
<feature type="binding site" evidence="18">
    <location>
        <begin position="117"/>
        <end position="123"/>
    </location>
    <ligand>
        <name>(6S)-NADPHX</name>
        <dbReference type="ChEBI" id="CHEBI:64076"/>
    </ligand>
</feature>
<keyword evidence="22" id="KW-0418">Kinase</keyword>
<reference evidence="23" key="1">
    <citation type="journal article" date="2010" name="Stand. Genomic Sci.">
        <title>Complete genome sequence of Sulfurimonas autotrophica type strain (OK10).</title>
        <authorList>
            <person name="Sikorski J."/>
            <person name="Munk C."/>
            <person name="Lapidus A."/>
            <person name="Djao O."/>
            <person name="Lucas S."/>
            <person name="Glavina Del Rio T."/>
            <person name="Nolan M."/>
            <person name="Tice H."/>
            <person name="Han C."/>
            <person name="Cheng J."/>
            <person name="Tapia R."/>
            <person name="Goodwin L."/>
            <person name="Pitluck S."/>
            <person name="Liolios K."/>
            <person name="Ivanova N."/>
            <person name="Mavromatis K."/>
            <person name="Mikhailova N."/>
            <person name="Pati A."/>
            <person name="Sims D."/>
            <person name="Meincke L."/>
            <person name="Brettin T."/>
            <person name="Detter J."/>
            <person name="Chen A."/>
            <person name="Palaniappan K."/>
            <person name="Land M."/>
            <person name="Hauser L."/>
            <person name="Chang Y."/>
            <person name="Jeffries C."/>
            <person name="Rohde M."/>
            <person name="Lang E."/>
            <person name="Spring S."/>
            <person name="Goker M."/>
            <person name="Woyke T."/>
            <person name="Bristow J."/>
            <person name="Eisen J."/>
            <person name="Markowitz V."/>
            <person name="Hugenholtz P."/>
            <person name="Kyrpides N."/>
            <person name="Klenk H."/>
        </authorList>
    </citation>
    <scope>NUCLEOTIDE SEQUENCE [LARGE SCALE GENOMIC DNA]</scope>
    <source>
        <strain evidence="23">ATCC BAA-671 / DSM 16294 / JCM 11897 / OK10</strain>
    </source>
</reference>
<evidence type="ECO:0000256" key="8">
    <source>
        <dbReference type="ARBA" id="ARBA00022857"/>
    </source>
</evidence>
<dbReference type="EMBL" id="CP002205">
    <property type="protein sequence ID" value="ADN08245.1"/>
    <property type="molecule type" value="Genomic_DNA"/>
</dbReference>
<evidence type="ECO:0000256" key="17">
    <source>
        <dbReference type="HAMAP-Rule" id="MF_01965"/>
    </source>
</evidence>
<dbReference type="Gene3D" id="3.40.50.10260">
    <property type="entry name" value="YjeF N-terminal domain"/>
    <property type="match status" value="1"/>
</dbReference>
<dbReference type="GO" id="GO:0016301">
    <property type="term" value="F:kinase activity"/>
    <property type="evidence" value="ECO:0007669"/>
    <property type="project" value="UniProtKB-KW"/>
</dbReference>
<dbReference type="Proteomes" id="UP000007803">
    <property type="component" value="Chromosome"/>
</dbReference>
<dbReference type="InterPro" id="IPR017953">
    <property type="entry name" value="Carbohydrate_kinase_pred_CS"/>
</dbReference>
<dbReference type="InterPro" id="IPR029056">
    <property type="entry name" value="Ribokinase-like"/>
</dbReference>
<dbReference type="STRING" id="563040.Saut_0196"/>
<dbReference type="Pfam" id="PF03853">
    <property type="entry name" value="YjeF_N"/>
    <property type="match status" value="1"/>
</dbReference>
<comment type="similarity">
    <text evidence="17">Belongs to the NnrD/CARKD family.</text>
</comment>
<comment type="catalytic activity">
    <reaction evidence="1 18 19">
        <text>(6R)-NADHX = (6S)-NADHX</text>
        <dbReference type="Rhea" id="RHEA:32215"/>
        <dbReference type="ChEBI" id="CHEBI:64074"/>
        <dbReference type="ChEBI" id="CHEBI:64075"/>
        <dbReference type="EC" id="5.1.99.6"/>
    </reaction>
</comment>
<keyword evidence="5 18" id="KW-0479">Metal-binding</keyword>
<dbReference type="GO" id="GO:0052855">
    <property type="term" value="F:ADP-dependent NAD(P)H-hydrate dehydratase activity"/>
    <property type="evidence" value="ECO:0007669"/>
    <property type="project" value="UniProtKB-UniRule"/>
</dbReference>